<accession>A0A7D3V8P6</accession>
<evidence type="ECO:0000313" key="8">
    <source>
        <dbReference type="Proteomes" id="UP001162001"/>
    </source>
</evidence>
<sequence length="250" mass="28886">MFPNDKKNNDNSKKILCVNIINKIKCNYGNKCMYAHSLNEQKIEPLRHKVYTIIKCADDLSNIDLVSDPKLYETLLQLTRVCMACSKGQCPGGYNCRNGAVSIKSKICYEDLVYGNCKKNNCTSVHLTDRGLVPYYKQKNKELKQNDNSNNKYSDGSDESYNNIYYKKNKYVNYKKQLQNPKDKSNKLKEELDNIKGILLTDTFLLSKFGTKQEPEDDDSSSEKQEDIDKMIEYLNHEDNDSDEESIFLV</sequence>
<feature type="region of interest" description="Disordered" evidence="5">
    <location>
        <begin position="141"/>
        <end position="161"/>
    </location>
</feature>
<keyword evidence="2 4" id="KW-0863">Zinc-finger</keyword>
<gene>
    <name evidence="7" type="ORF">Fadolivirus_1_419</name>
</gene>
<organism evidence="7 8">
    <name type="scientific">Fadolivirus FV1/VV64</name>
    <dbReference type="NCBI Taxonomy" id="3070911"/>
    <lineage>
        <taxon>Viruses</taxon>
        <taxon>Varidnaviria</taxon>
        <taxon>Bamfordvirae</taxon>
        <taxon>Nucleocytoviricota</taxon>
        <taxon>Megaviricetes</taxon>
        <taxon>Imitervirales</taxon>
        <taxon>Mimiviridae</taxon>
        <taxon>Klosneuvirinae</taxon>
        <taxon>Fadolivirus</taxon>
        <taxon>Fadolivirus algeromassiliense</taxon>
    </lineage>
</organism>
<evidence type="ECO:0000256" key="4">
    <source>
        <dbReference type="PROSITE-ProRule" id="PRU00723"/>
    </source>
</evidence>
<keyword evidence="1 4" id="KW-0479">Metal-binding</keyword>
<protein>
    <submittedName>
        <fullName evidence="7">Zinc finger CCCH-type protein</fullName>
    </submittedName>
</protein>
<dbReference type="GO" id="GO:0008270">
    <property type="term" value="F:zinc ion binding"/>
    <property type="evidence" value="ECO:0007669"/>
    <property type="project" value="UniProtKB-KW"/>
</dbReference>
<dbReference type="InterPro" id="IPR000571">
    <property type="entry name" value="Znf_CCCH"/>
</dbReference>
<evidence type="ECO:0000259" key="6">
    <source>
        <dbReference type="PROSITE" id="PS50103"/>
    </source>
</evidence>
<dbReference type="Proteomes" id="UP001162001">
    <property type="component" value="Segment"/>
</dbReference>
<reference evidence="7 8" key="1">
    <citation type="submission" date="2020-04" db="EMBL/GenBank/DDBJ databases">
        <title>Advantages and limits of metagenomic assembly and binning of a giant virus.</title>
        <authorList>
            <person name="Schulz F."/>
            <person name="Andreani J."/>
            <person name="Francis R."/>
            <person name="Boudjemaa H."/>
            <person name="Bou Khalil J.Y."/>
            <person name="Lee J."/>
            <person name="La Scola B."/>
            <person name="Woyke T."/>
        </authorList>
    </citation>
    <scope>NUCLEOTIDE SEQUENCE [LARGE SCALE GENOMIC DNA]</scope>
    <source>
        <strain evidence="7 8">FV1/VV64</strain>
    </source>
</reference>
<evidence type="ECO:0000313" key="7">
    <source>
        <dbReference type="EMBL" id="QKF93877.1"/>
    </source>
</evidence>
<dbReference type="SUPFAM" id="SSF90229">
    <property type="entry name" value="CCCH zinc finger"/>
    <property type="match status" value="1"/>
</dbReference>
<feature type="zinc finger region" description="C3H1-type" evidence="4">
    <location>
        <begin position="11"/>
        <end position="39"/>
    </location>
</feature>
<dbReference type="Gene3D" id="4.10.1000.10">
    <property type="entry name" value="Zinc finger, CCCH-type"/>
    <property type="match status" value="1"/>
</dbReference>
<keyword evidence="3 4" id="KW-0862">Zinc</keyword>
<evidence type="ECO:0000256" key="3">
    <source>
        <dbReference type="ARBA" id="ARBA00022833"/>
    </source>
</evidence>
<feature type="region of interest" description="Disordered" evidence="5">
    <location>
        <begin position="210"/>
        <end position="229"/>
    </location>
</feature>
<evidence type="ECO:0000256" key="2">
    <source>
        <dbReference type="ARBA" id="ARBA00022771"/>
    </source>
</evidence>
<dbReference type="EMBL" id="MT418680">
    <property type="protein sequence ID" value="QKF93877.1"/>
    <property type="molecule type" value="Genomic_DNA"/>
</dbReference>
<dbReference type="InterPro" id="IPR036855">
    <property type="entry name" value="Znf_CCCH_sf"/>
</dbReference>
<evidence type="ECO:0000256" key="5">
    <source>
        <dbReference type="SAM" id="MobiDB-lite"/>
    </source>
</evidence>
<proteinExistence type="predicted"/>
<keyword evidence="8" id="KW-1185">Reference proteome</keyword>
<evidence type="ECO:0000256" key="1">
    <source>
        <dbReference type="ARBA" id="ARBA00022723"/>
    </source>
</evidence>
<dbReference type="PROSITE" id="PS50103">
    <property type="entry name" value="ZF_C3H1"/>
    <property type="match status" value="1"/>
</dbReference>
<feature type="domain" description="C3H1-type" evidence="6">
    <location>
        <begin position="11"/>
        <end position="39"/>
    </location>
</feature>
<name>A0A7D3V8P6_9VIRU</name>